<name>A0A815I8R6_9BILA</name>
<dbReference type="Proteomes" id="UP000663844">
    <property type="component" value="Unassembled WGS sequence"/>
</dbReference>
<evidence type="ECO:0000313" key="3">
    <source>
        <dbReference type="Proteomes" id="UP000663845"/>
    </source>
</evidence>
<evidence type="ECO:0000313" key="2">
    <source>
        <dbReference type="EMBL" id="CAF3911079.1"/>
    </source>
</evidence>
<proteinExistence type="predicted"/>
<dbReference type="SUPFAM" id="SSF52047">
    <property type="entry name" value="RNI-like"/>
    <property type="match status" value="1"/>
</dbReference>
<organism evidence="1 3">
    <name type="scientific">Adineta steineri</name>
    <dbReference type="NCBI Taxonomy" id="433720"/>
    <lineage>
        <taxon>Eukaryota</taxon>
        <taxon>Metazoa</taxon>
        <taxon>Spiralia</taxon>
        <taxon>Gnathifera</taxon>
        <taxon>Rotifera</taxon>
        <taxon>Eurotatoria</taxon>
        <taxon>Bdelloidea</taxon>
        <taxon>Adinetida</taxon>
        <taxon>Adinetidae</taxon>
        <taxon>Adineta</taxon>
    </lineage>
</organism>
<dbReference type="AlphaFoldDB" id="A0A815I8R6"/>
<reference evidence="1" key="1">
    <citation type="submission" date="2021-02" db="EMBL/GenBank/DDBJ databases">
        <authorList>
            <person name="Nowell W R."/>
        </authorList>
    </citation>
    <scope>NUCLEOTIDE SEQUENCE</scope>
</reference>
<sequence>MDVLYSLFDVDNQRLHMIVKEKTFTNTLTFVLTTITGHVLSIGDLIVDRFCINILPNIDYNIKSLILESQSMERILLAANYPNLTELKLYNVNDDIVSRHFTVESPFRHLFQEQITDLILEYNRVIHILSSNSNKENVYEYTLNMFKNLRHLSVIQCNQLLSIEDLTFTTWSSLNLTKLCVGVCSVDDCFTLLDGRVKQLNTFIVDICDMNDDLSSVYNMDDLPNMKCFSLRCRCETNQYDTQVLPLLRRMIKLQELTLNVINYERTTLIDGTQINNNILVYMPCLRKFTFHISTEVELHHITHHLSNEDIQQTFTNIGYQQVSCILYYMVDSVMCHIFSLPFAFNCLEYIGNAFLPIDFSRVRELTVHDKIPFEHEFFIRIARFFPLLKKLSVVNFKPQSQMKHHLICHNNELYTTVEYPNLISLCLEYTYIHYVEQFLNQSKTHLPQLTTLSVDYSKLRFVTQNFTRNATLRNCTRLQQIDFKKIIVHTKEFYDYFPLL</sequence>
<gene>
    <name evidence="1" type="ORF">JYZ213_LOCUS35555</name>
    <name evidence="2" type="ORF">OXD698_LOCUS24486</name>
</gene>
<accession>A0A815I8R6</accession>
<dbReference type="EMBL" id="CAJNOG010000798">
    <property type="protein sequence ID" value="CAF1360528.1"/>
    <property type="molecule type" value="Genomic_DNA"/>
</dbReference>
<comment type="caution">
    <text evidence="1">The sequence shown here is derived from an EMBL/GenBank/DDBJ whole genome shotgun (WGS) entry which is preliminary data.</text>
</comment>
<dbReference type="Proteomes" id="UP000663845">
    <property type="component" value="Unassembled WGS sequence"/>
</dbReference>
<protein>
    <submittedName>
        <fullName evidence="1">Uncharacterized protein</fullName>
    </submittedName>
</protein>
<evidence type="ECO:0000313" key="1">
    <source>
        <dbReference type="EMBL" id="CAF1360528.1"/>
    </source>
</evidence>
<dbReference type="EMBL" id="CAJOAZ010002256">
    <property type="protein sequence ID" value="CAF3911079.1"/>
    <property type="molecule type" value="Genomic_DNA"/>
</dbReference>